<protein>
    <recommendedName>
        <fullName evidence="3">SMP-30/Gluconolactonase/LRE-like region domain-containing protein</fullName>
    </recommendedName>
</protein>
<dbReference type="GO" id="GO:0046872">
    <property type="term" value="F:metal ion binding"/>
    <property type="evidence" value="ECO:0007669"/>
    <property type="project" value="UniProtKB-KW"/>
</dbReference>
<evidence type="ECO:0000256" key="2">
    <source>
        <dbReference type="PIRSR" id="PIRSR605511-2"/>
    </source>
</evidence>
<keyword evidence="2" id="KW-0479">Metal-binding</keyword>
<dbReference type="Proteomes" id="UP000249363">
    <property type="component" value="Unassembled WGS sequence"/>
</dbReference>
<dbReference type="PANTHER" id="PTHR47572">
    <property type="entry name" value="LIPOPROTEIN-RELATED"/>
    <property type="match status" value="1"/>
</dbReference>
<dbReference type="AlphaFoldDB" id="A0A364L299"/>
<dbReference type="RefSeq" id="XP_040734459.1">
    <property type="nucleotide sequence ID" value="XM_040878487.1"/>
</dbReference>
<feature type="binding site" evidence="2">
    <location>
        <position position="130"/>
    </location>
    <ligand>
        <name>substrate</name>
    </ligand>
</feature>
<feature type="active site" description="Proton donor/acceptor" evidence="1">
    <location>
        <position position="225"/>
    </location>
</feature>
<feature type="binding site" evidence="2">
    <location>
        <position position="177"/>
    </location>
    <ligand>
        <name>a divalent metal cation</name>
        <dbReference type="ChEBI" id="CHEBI:60240"/>
    </ligand>
</feature>
<dbReference type="Gene3D" id="2.120.10.30">
    <property type="entry name" value="TolB, C-terminal domain"/>
    <property type="match status" value="1"/>
</dbReference>
<name>A0A364L299_TALAM</name>
<dbReference type="InterPro" id="IPR051262">
    <property type="entry name" value="SMP-30/CGR1_Lactonase"/>
</dbReference>
<evidence type="ECO:0000313" key="4">
    <source>
        <dbReference type="EMBL" id="RAO69943.1"/>
    </source>
</evidence>
<feature type="domain" description="SMP-30/Gluconolactonase/LRE-like region" evidence="3">
    <location>
        <begin position="45"/>
        <end position="284"/>
    </location>
</feature>
<dbReference type="InterPro" id="IPR013658">
    <property type="entry name" value="SGL"/>
</dbReference>
<evidence type="ECO:0000256" key="1">
    <source>
        <dbReference type="PIRSR" id="PIRSR605511-1"/>
    </source>
</evidence>
<dbReference type="InterPro" id="IPR005511">
    <property type="entry name" value="SMP-30"/>
</dbReference>
<feature type="binding site" evidence="2">
    <location>
        <position position="225"/>
    </location>
    <ligand>
        <name>a divalent metal cation</name>
        <dbReference type="ChEBI" id="CHEBI:60240"/>
    </ligand>
</feature>
<dbReference type="EMBL" id="MIKG01000010">
    <property type="protein sequence ID" value="RAO69943.1"/>
    <property type="molecule type" value="Genomic_DNA"/>
</dbReference>
<evidence type="ECO:0000313" key="5">
    <source>
        <dbReference type="Proteomes" id="UP000249363"/>
    </source>
</evidence>
<dbReference type="PANTHER" id="PTHR47572:SF5">
    <property type="entry name" value="BLR2277 PROTEIN"/>
    <property type="match status" value="1"/>
</dbReference>
<keyword evidence="2" id="KW-0862">Zinc</keyword>
<dbReference type="STRING" id="1196081.A0A364L299"/>
<proteinExistence type="predicted"/>
<comment type="cofactor">
    <cofactor evidence="2">
        <name>Zn(2+)</name>
        <dbReference type="ChEBI" id="CHEBI:29105"/>
    </cofactor>
    <text evidence="2">Binds 1 divalent metal cation per subunit.</text>
</comment>
<dbReference type="Pfam" id="PF08450">
    <property type="entry name" value="SGL"/>
    <property type="match status" value="1"/>
</dbReference>
<dbReference type="OrthoDB" id="423498at2759"/>
<dbReference type="PRINTS" id="PR01790">
    <property type="entry name" value="SMP30FAMILY"/>
</dbReference>
<dbReference type="InterPro" id="IPR011042">
    <property type="entry name" value="6-blade_b-propeller_TolB-like"/>
</dbReference>
<comment type="caution">
    <text evidence="4">The sequence shown here is derived from an EMBL/GenBank/DDBJ whole genome shotgun (WGS) entry which is preliminary data.</text>
</comment>
<gene>
    <name evidence="4" type="ORF">BHQ10_005955</name>
</gene>
<organism evidence="4 5">
    <name type="scientific">Talaromyces amestolkiae</name>
    <dbReference type="NCBI Taxonomy" id="1196081"/>
    <lineage>
        <taxon>Eukaryota</taxon>
        <taxon>Fungi</taxon>
        <taxon>Dikarya</taxon>
        <taxon>Ascomycota</taxon>
        <taxon>Pezizomycotina</taxon>
        <taxon>Eurotiomycetes</taxon>
        <taxon>Eurotiomycetidae</taxon>
        <taxon>Eurotiales</taxon>
        <taxon>Trichocomaceae</taxon>
        <taxon>Talaromyces</taxon>
        <taxon>Talaromyces sect. Talaromyces</taxon>
    </lineage>
</organism>
<dbReference type="GeneID" id="63795171"/>
<evidence type="ECO:0000259" key="3">
    <source>
        <dbReference type="Pfam" id="PF08450"/>
    </source>
</evidence>
<accession>A0A364L299</accession>
<reference evidence="4 5" key="1">
    <citation type="journal article" date="2017" name="Biotechnol. Biofuels">
        <title>Differential beta-glucosidase expression as a function of carbon source availability in Talaromyces amestolkiae: a genomic and proteomic approach.</title>
        <authorList>
            <person name="de Eugenio L.I."/>
            <person name="Mendez-Liter J.A."/>
            <person name="Nieto-Dominguez M."/>
            <person name="Alonso L."/>
            <person name="Gil-Munoz J."/>
            <person name="Barriuso J."/>
            <person name="Prieto A."/>
            <person name="Martinez M.J."/>
        </authorList>
    </citation>
    <scope>NUCLEOTIDE SEQUENCE [LARGE SCALE GENOMIC DNA]</scope>
    <source>
        <strain evidence="4 5">CIB</strain>
    </source>
</reference>
<feature type="binding site" evidence="2">
    <location>
        <position position="45"/>
    </location>
    <ligand>
        <name>a divalent metal cation</name>
        <dbReference type="ChEBI" id="CHEBI:60240"/>
    </ligand>
</feature>
<sequence length="312" mass="33790">MNFFPAPPTFQAEVYVRIPDALRCTGQDTEWRGGSAVPASNIFLEGPTYVSNGDLYVVDVPYGRILKIDSNKTGTEIVRYDGEPNGLAVREDGCIIIADYKQGILLFDPSTGKISPLLTRRNLERFKGPNDLIISSTNDIYFTDQGQTGMSDPTGCVYRLSPTGKLDCLISNGVSPNGLALTPDERFLYVAMTRSNSVWRLPLHADGTTTKVGLFFQSFGCAGPDGLAVDEEGNLFICHPSLGSVFVVDADGIPKARIVTAPEGGKNLTNCAFGGDDGKTLFITDSIKGNVQYVRWRCRGVSKAKAVKTKNI</sequence>
<dbReference type="SUPFAM" id="SSF63829">
    <property type="entry name" value="Calcium-dependent phosphotriesterase"/>
    <property type="match status" value="1"/>
</dbReference>
<keyword evidence="5" id="KW-1185">Reference proteome</keyword>